<feature type="region of interest" description="Disordered" evidence="1">
    <location>
        <begin position="30"/>
        <end position="67"/>
    </location>
</feature>
<proteinExistence type="predicted"/>
<sequence length="67" mass="7684">MRLICQSRYNSPSLEPDKEFVALRLRTGRTPRSEVGSKEKRDFRTAGGDPERKKEPKTKQTSGVNYV</sequence>
<accession>A0AAV4VIY9</accession>
<evidence type="ECO:0000256" key="1">
    <source>
        <dbReference type="SAM" id="MobiDB-lite"/>
    </source>
</evidence>
<dbReference type="EMBL" id="BPLR01014528">
    <property type="protein sequence ID" value="GIY69405.1"/>
    <property type="molecule type" value="Genomic_DNA"/>
</dbReference>
<gene>
    <name evidence="2" type="ORF">CEXT_379571</name>
</gene>
<protein>
    <submittedName>
        <fullName evidence="2">Uncharacterized protein</fullName>
    </submittedName>
</protein>
<dbReference type="AlphaFoldDB" id="A0AAV4VIY9"/>
<evidence type="ECO:0000313" key="2">
    <source>
        <dbReference type="EMBL" id="GIY69405.1"/>
    </source>
</evidence>
<keyword evidence="3" id="KW-1185">Reference proteome</keyword>
<dbReference type="Proteomes" id="UP001054945">
    <property type="component" value="Unassembled WGS sequence"/>
</dbReference>
<feature type="compositionally biased region" description="Basic and acidic residues" evidence="1">
    <location>
        <begin position="31"/>
        <end position="58"/>
    </location>
</feature>
<name>A0AAV4VIY9_CAEEX</name>
<reference evidence="2 3" key="1">
    <citation type="submission" date="2021-06" db="EMBL/GenBank/DDBJ databases">
        <title>Caerostris extrusa draft genome.</title>
        <authorList>
            <person name="Kono N."/>
            <person name="Arakawa K."/>
        </authorList>
    </citation>
    <scope>NUCLEOTIDE SEQUENCE [LARGE SCALE GENOMIC DNA]</scope>
</reference>
<comment type="caution">
    <text evidence="2">The sequence shown here is derived from an EMBL/GenBank/DDBJ whole genome shotgun (WGS) entry which is preliminary data.</text>
</comment>
<organism evidence="2 3">
    <name type="scientific">Caerostris extrusa</name>
    <name type="common">Bark spider</name>
    <name type="synonym">Caerostris bankana</name>
    <dbReference type="NCBI Taxonomy" id="172846"/>
    <lineage>
        <taxon>Eukaryota</taxon>
        <taxon>Metazoa</taxon>
        <taxon>Ecdysozoa</taxon>
        <taxon>Arthropoda</taxon>
        <taxon>Chelicerata</taxon>
        <taxon>Arachnida</taxon>
        <taxon>Araneae</taxon>
        <taxon>Araneomorphae</taxon>
        <taxon>Entelegynae</taxon>
        <taxon>Araneoidea</taxon>
        <taxon>Araneidae</taxon>
        <taxon>Caerostris</taxon>
    </lineage>
</organism>
<evidence type="ECO:0000313" key="3">
    <source>
        <dbReference type="Proteomes" id="UP001054945"/>
    </source>
</evidence>